<dbReference type="Pfam" id="PF20150">
    <property type="entry name" value="2EXR"/>
    <property type="match status" value="1"/>
</dbReference>
<protein>
    <recommendedName>
        <fullName evidence="1">2EXR domain-containing protein</fullName>
    </recommendedName>
</protein>
<gene>
    <name evidence="2" type="ORF">CCHR01_04373</name>
</gene>
<evidence type="ECO:0000313" key="3">
    <source>
        <dbReference type="Proteomes" id="UP001243330"/>
    </source>
</evidence>
<evidence type="ECO:0000259" key="1">
    <source>
        <dbReference type="Pfam" id="PF20150"/>
    </source>
</evidence>
<keyword evidence="3" id="KW-1185">Reference proteome</keyword>
<sequence>MAISVSQAPPTMDSSKTLTSFTYFRSLPPEIRCMVWTEFYLEPRKFDLREGSSSTAVDRFSFGSLRDGTHMRNRRNSWRLHVHESSRRYYELIDTAINHESAFVAQRIRPKTRISESFSTDIDIDSEESDDSPPRKYFRISWSVDYIVLCLKKESCNCPPSTPTWICKIQNLDPPRVFDYG</sequence>
<dbReference type="InterPro" id="IPR045518">
    <property type="entry name" value="2EXR"/>
</dbReference>
<dbReference type="AlphaFoldDB" id="A0AAD9ELS9"/>
<reference evidence="2" key="1">
    <citation type="submission" date="2023-01" db="EMBL/GenBank/DDBJ databases">
        <title>Colletotrichum chrysophilum M932 genome sequence.</title>
        <authorList>
            <person name="Baroncelli R."/>
        </authorList>
    </citation>
    <scope>NUCLEOTIDE SEQUENCE</scope>
    <source>
        <strain evidence="2">M932</strain>
    </source>
</reference>
<accession>A0AAD9ELS9</accession>
<comment type="caution">
    <text evidence="2">The sequence shown here is derived from an EMBL/GenBank/DDBJ whole genome shotgun (WGS) entry which is preliminary data.</text>
</comment>
<dbReference type="Proteomes" id="UP001243330">
    <property type="component" value="Unassembled WGS sequence"/>
</dbReference>
<name>A0AAD9ELS9_9PEZI</name>
<dbReference type="EMBL" id="JAQOWY010000063">
    <property type="protein sequence ID" value="KAK1853023.1"/>
    <property type="molecule type" value="Genomic_DNA"/>
</dbReference>
<organism evidence="2 3">
    <name type="scientific">Colletotrichum chrysophilum</name>
    <dbReference type="NCBI Taxonomy" id="1836956"/>
    <lineage>
        <taxon>Eukaryota</taxon>
        <taxon>Fungi</taxon>
        <taxon>Dikarya</taxon>
        <taxon>Ascomycota</taxon>
        <taxon>Pezizomycotina</taxon>
        <taxon>Sordariomycetes</taxon>
        <taxon>Hypocreomycetidae</taxon>
        <taxon>Glomerellales</taxon>
        <taxon>Glomerellaceae</taxon>
        <taxon>Colletotrichum</taxon>
        <taxon>Colletotrichum gloeosporioides species complex</taxon>
    </lineage>
</organism>
<feature type="domain" description="2EXR" evidence="1">
    <location>
        <begin position="21"/>
        <end position="146"/>
    </location>
</feature>
<proteinExistence type="predicted"/>
<evidence type="ECO:0000313" key="2">
    <source>
        <dbReference type="EMBL" id="KAK1853023.1"/>
    </source>
</evidence>